<dbReference type="FunFam" id="1.25.10.10:FF:000028">
    <property type="entry name" value="Transportin-1 isoform 1"/>
    <property type="match status" value="1"/>
</dbReference>
<evidence type="ECO:0000256" key="7">
    <source>
        <dbReference type="ARBA" id="ARBA00023242"/>
    </source>
</evidence>
<evidence type="ECO:0000313" key="11">
    <source>
        <dbReference type="EMBL" id="KAK9836697.1"/>
    </source>
</evidence>
<comment type="caution">
    <text evidence="11">The sequence shown here is derived from an EMBL/GenBank/DDBJ whole genome shotgun (WGS) entry which is preliminary data.</text>
</comment>
<evidence type="ECO:0000256" key="9">
    <source>
        <dbReference type="SAM" id="MobiDB-lite"/>
    </source>
</evidence>
<keyword evidence="5" id="KW-0677">Repeat</keyword>
<dbReference type="InterPro" id="IPR000357">
    <property type="entry name" value="HEAT"/>
</dbReference>
<dbReference type="GO" id="GO:0005737">
    <property type="term" value="C:cytoplasm"/>
    <property type="evidence" value="ECO:0007669"/>
    <property type="project" value="UniProtKB-SubCell"/>
</dbReference>
<dbReference type="InterPro" id="IPR001494">
    <property type="entry name" value="Importin-beta_N"/>
</dbReference>
<dbReference type="InterPro" id="IPR016024">
    <property type="entry name" value="ARM-type_fold"/>
</dbReference>
<dbReference type="Pfam" id="PF03810">
    <property type="entry name" value="IBN_N"/>
    <property type="match status" value="1"/>
</dbReference>
<organism evidence="11 12">
    <name type="scientific">Apatococcus lobatus</name>
    <dbReference type="NCBI Taxonomy" id="904363"/>
    <lineage>
        <taxon>Eukaryota</taxon>
        <taxon>Viridiplantae</taxon>
        <taxon>Chlorophyta</taxon>
        <taxon>core chlorophytes</taxon>
        <taxon>Trebouxiophyceae</taxon>
        <taxon>Chlorellales</taxon>
        <taxon>Chlorellaceae</taxon>
        <taxon>Apatococcus</taxon>
    </lineage>
</organism>
<evidence type="ECO:0000256" key="6">
    <source>
        <dbReference type="ARBA" id="ARBA00022927"/>
    </source>
</evidence>
<keyword evidence="6" id="KW-0653">Protein transport</keyword>
<feature type="domain" description="Importin N-terminal" evidence="10">
    <location>
        <begin position="30"/>
        <end position="98"/>
    </location>
</feature>
<name>A0AAW1RSD4_9CHLO</name>
<dbReference type="GO" id="GO:0031267">
    <property type="term" value="F:small GTPase binding"/>
    <property type="evidence" value="ECO:0007669"/>
    <property type="project" value="InterPro"/>
</dbReference>
<keyword evidence="7" id="KW-0539">Nucleus</keyword>
<dbReference type="Pfam" id="PF13513">
    <property type="entry name" value="HEAT_EZ"/>
    <property type="match status" value="1"/>
</dbReference>
<keyword evidence="12" id="KW-1185">Reference proteome</keyword>
<dbReference type="PANTHER" id="PTHR10527">
    <property type="entry name" value="IMPORTIN BETA"/>
    <property type="match status" value="1"/>
</dbReference>
<reference evidence="11 12" key="1">
    <citation type="journal article" date="2024" name="Nat. Commun.">
        <title>Phylogenomics reveals the evolutionary origins of lichenization in chlorophyte algae.</title>
        <authorList>
            <person name="Puginier C."/>
            <person name="Libourel C."/>
            <person name="Otte J."/>
            <person name="Skaloud P."/>
            <person name="Haon M."/>
            <person name="Grisel S."/>
            <person name="Petersen M."/>
            <person name="Berrin J.G."/>
            <person name="Delaux P.M."/>
            <person name="Dal Grande F."/>
            <person name="Keller J."/>
        </authorList>
    </citation>
    <scope>NUCLEOTIDE SEQUENCE [LARGE SCALE GENOMIC DNA]</scope>
    <source>
        <strain evidence="11 12">SAG 2145</strain>
    </source>
</reference>
<dbReference type="EMBL" id="JALJOS010000007">
    <property type="protein sequence ID" value="KAK9836697.1"/>
    <property type="molecule type" value="Genomic_DNA"/>
</dbReference>
<keyword evidence="3" id="KW-0813">Transport</keyword>
<evidence type="ECO:0000256" key="8">
    <source>
        <dbReference type="ARBA" id="ARBA00038423"/>
    </source>
</evidence>
<dbReference type="GO" id="GO:0006606">
    <property type="term" value="P:protein import into nucleus"/>
    <property type="evidence" value="ECO:0007669"/>
    <property type="project" value="InterPro"/>
</dbReference>
<protein>
    <recommendedName>
        <fullName evidence="10">Importin N-terminal domain-containing protein</fullName>
    </recommendedName>
</protein>
<keyword evidence="4" id="KW-0963">Cytoplasm</keyword>
<evidence type="ECO:0000313" key="12">
    <source>
        <dbReference type="Proteomes" id="UP001438707"/>
    </source>
</evidence>
<accession>A0AAW1RSD4</accession>
<proteinExistence type="inferred from homology"/>
<feature type="region of interest" description="Disordered" evidence="9">
    <location>
        <begin position="340"/>
        <end position="359"/>
    </location>
</feature>
<dbReference type="Pfam" id="PF02985">
    <property type="entry name" value="HEAT"/>
    <property type="match status" value="1"/>
</dbReference>
<dbReference type="GO" id="GO:0031981">
    <property type="term" value="C:nuclear lumen"/>
    <property type="evidence" value="ECO:0007669"/>
    <property type="project" value="UniProtKB-ARBA"/>
</dbReference>
<dbReference type="Gene3D" id="1.25.10.10">
    <property type="entry name" value="Leucine-rich Repeat Variant"/>
    <property type="match status" value="1"/>
</dbReference>
<evidence type="ECO:0000256" key="4">
    <source>
        <dbReference type="ARBA" id="ARBA00022490"/>
    </source>
</evidence>
<dbReference type="InterPro" id="IPR040122">
    <property type="entry name" value="Importin_beta"/>
</dbReference>
<evidence type="ECO:0000256" key="5">
    <source>
        <dbReference type="ARBA" id="ARBA00022737"/>
    </source>
</evidence>
<evidence type="ECO:0000256" key="1">
    <source>
        <dbReference type="ARBA" id="ARBA00004123"/>
    </source>
</evidence>
<dbReference type="PROSITE" id="PS50166">
    <property type="entry name" value="IMPORTIN_B_NT"/>
    <property type="match status" value="1"/>
</dbReference>
<dbReference type="SMART" id="SM00913">
    <property type="entry name" value="IBN_N"/>
    <property type="match status" value="1"/>
</dbReference>
<evidence type="ECO:0000256" key="2">
    <source>
        <dbReference type="ARBA" id="ARBA00004496"/>
    </source>
</evidence>
<comment type="similarity">
    <text evidence="8">Belongs to the importin beta family. Importin beta-2 subfamily.</text>
</comment>
<dbReference type="Proteomes" id="UP001438707">
    <property type="component" value="Unassembled WGS sequence"/>
</dbReference>
<gene>
    <name evidence="11" type="ORF">WJX74_006295</name>
</gene>
<evidence type="ECO:0000259" key="10">
    <source>
        <dbReference type="PROSITE" id="PS50166"/>
    </source>
</evidence>
<dbReference type="AlphaFoldDB" id="A0AAW1RSD4"/>
<sequence length="905" mass="99149">MGWRPQDQGLQQICYLLSEFQKPGTNQAQILSQLEQCKNFPDFNNYLATIFAQGSTLPDEVRQSAGLLLKNNLRDQFVSASDEYKTFIKSCILPAMGDKKRMLRQTAGTTIAVIVTQGGLSSWPQLLQAMQRCLESSDPDALDGTMDALYKVVEEAPMQLDIEVTGMQGTPNSLLIPRLLHLFQAPLPKVQVQAVSIVNLLAGGMPEPLANSLDEYLQGLFSLATNQQAEMRKAVCTGIVQMVHLQPDCLAPQLPAIIEYMLQSTQDADEGVALEACEFWSACCEVAADASTLRPVLPKLIPVLLGNMVYKEDDEEVLEAQAGEAEPDGAEDRDQELKPFIQRGGGHGEEDEEDGGEEVSRWNLRKCSAAGLDVLSTVFGDEILPIVVPIVQQRLQEQDWKARESGILALGAISEGCASGLLHYLADMVAALLPLLADTRPLVRSITCWALSRYSRWIVDNGRDPQSQGQRQMEAVIQGFLGRVLDHNKRVQEAACSALASLEEAIGQDAHPGLLLPYLRPILETLGRACSSYGRRNLRMLYDALSTLADMVGRPLAQPDCIQLFMPPLLQRWQTTDDTDRELLPLLEVFTTIAQALGQAFQPYAESIFERCLRLAATQLAAKQGGATTSAASKPADQPEQQREFIIGALDLISGMAEGLGPSIENLIERAHLRDLLLQCCQDASADVRQSAFALVGDLSKVCPGHLLPCTRQLVTLAVANLQPQNITQENMSACNNACWSLGELAMKITTEQLQPYAATIVEHLVPILAAPTGAMPRSILENSAITLGRVAWICPDVLAPHLGSFTGVWCASLRNIRDDVEKEHAFLGLCAMLRINPQGALPAFVGICEAVTSWRHIRDEGLLNEMIQIMQLYKQHLTAGGMWQQALNSLPRAVRDKLTTLCHL</sequence>
<evidence type="ECO:0000256" key="3">
    <source>
        <dbReference type="ARBA" id="ARBA00022448"/>
    </source>
</evidence>
<comment type="subcellular location">
    <subcellularLocation>
        <location evidence="2">Cytoplasm</location>
    </subcellularLocation>
    <subcellularLocation>
        <location evidence="1">Nucleus</location>
    </subcellularLocation>
</comment>
<dbReference type="SUPFAM" id="SSF48371">
    <property type="entry name" value="ARM repeat"/>
    <property type="match status" value="1"/>
</dbReference>
<dbReference type="InterPro" id="IPR011989">
    <property type="entry name" value="ARM-like"/>
</dbReference>